<keyword evidence="3" id="KW-1185">Reference proteome</keyword>
<evidence type="ECO:0008006" key="4">
    <source>
        <dbReference type="Google" id="ProtNLM"/>
    </source>
</evidence>
<reference evidence="2" key="1">
    <citation type="submission" date="2016-01" db="EMBL/GenBank/DDBJ databases">
        <authorList>
            <person name="Peeters C."/>
        </authorList>
    </citation>
    <scope>NUCLEOTIDE SEQUENCE [LARGE SCALE GENOMIC DNA]</scope>
    <source>
        <strain evidence="2">LMG 29323</strain>
    </source>
</reference>
<protein>
    <recommendedName>
        <fullName evidence="4">Secreted protein</fullName>
    </recommendedName>
</protein>
<accession>A0A158A3L8</accession>
<dbReference type="OrthoDB" id="9014270at2"/>
<dbReference type="NCBIfam" id="NF046013">
    <property type="entry name" value="surf_attach_Sap1"/>
    <property type="match status" value="1"/>
</dbReference>
<feature type="chain" id="PRO_5007620032" description="Secreted protein" evidence="1">
    <location>
        <begin position="24"/>
        <end position="114"/>
    </location>
</feature>
<evidence type="ECO:0000256" key="1">
    <source>
        <dbReference type="SAM" id="SignalP"/>
    </source>
</evidence>
<evidence type="ECO:0000313" key="3">
    <source>
        <dbReference type="Proteomes" id="UP000054911"/>
    </source>
</evidence>
<comment type="caution">
    <text evidence="2">The sequence shown here is derived from an EMBL/GenBank/DDBJ whole genome shotgun (WGS) entry which is preliminary data.</text>
</comment>
<dbReference type="EMBL" id="FCOE02000004">
    <property type="protein sequence ID" value="SAK51687.1"/>
    <property type="molecule type" value="Genomic_DNA"/>
</dbReference>
<organism evidence="2 3">
    <name type="scientific">Caballeronia pedi</name>
    <dbReference type="NCBI Taxonomy" id="1777141"/>
    <lineage>
        <taxon>Bacteria</taxon>
        <taxon>Pseudomonadati</taxon>
        <taxon>Pseudomonadota</taxon>
        <taxon>Betaproteobacteria</taxon>
        <taxon>Burkholderiales</taxon>
        <taxon>Burkholderiaceae</taxon>
        <taxon>Caballeronia</taxon>
    </lineage>
</organism>
<proteinExistence type="predicted"/>
<gene>
    <name evidence="2" type="ORF">AWB80_01684</name>
</gene>
<feature type="signal peptide" evidence="1">
    <location>
        <begin position="1"/>
        <end position="23"/>
    </location>
</feature>
<dbReference type="AlphaFoldDB" id="A0A158A3L8"/>
<keyword evidence="1" id="KW-0732">Signal</keyword>
<name>A0A158A3L8_9BURK</name>
<evidence type="ECO:0000313" key="2">
    <source>
        <dbReference type="EMBL" id="SAK51687.1"/>
    </source>
</evidence>
<dbReference type="RefSeq" id="WP_061174201.1">
    <property type="nucleotide sequence ID" value="NZ_FCOE02000004.1"/>
</dbReference>
<sequence>MTKRASALFAVMGLIAAASVAQAQDGVVQPQQTFTFRPNSYGCLSKDKFDSADQHARAGEHQKMQQFFEGFECISTPVDSHFRVIRVVGHDVEFVNAANSDTQGMWTTDRFIDQ</sequence>
<dbReference type="InterPro" id="IPR058228">
    <property type="entry name" value="Sap1-like"/>
</dbReference>
<dbReference type="Proteomes" id="UP000054911">
    <property type="component" value="Unassembled WGS sequence"/>
</dbReference>